<keyword evidence="2" id="KW-0813">Transport</keyword>
<feature type="transmembrane region" description="Helical" evidence="7">
    <location>
        <begin position="454"/>
        <end position="475"/>
    </location>
</feature>
<feature type="compositionally biased region" description="Basic and acidic residues" evidence="6">
    <location>
        <begin position="1"/>
        <end position="13"/>
    </location>
</feature>
<comment type="subcellular location">
    <subcellularLocation>
        <location evidence="1">Cell membrane</location>
        <topology evidence="1">Multi-pass membrane protein</topology>
    </subcellularLocation>
</comment>
<evidence type="ECO:0000256" key="4">
    <source>
        <dbReference type="ARBA" id="ARBA00022989"/>
    </source>
</evidence>
<keyword evidence="4 7" id="KW-1133">Transmembrane helix</keyword>
<evidence type="ECO:0000256" key="3">
    <source>
        <dbReference type="ARBA" id="ARBA00022692"/>
    </source>
</evidence>
<feature type="transmembrane region" description="Helical" evidence="7">
    <location>
        <begin position="214"/>
        <end position="233"/>
    </location>
</feature>
<dbReference type="CDD" id="cd17504">
    <property type="entry name" value="MFS_MMR_MDR_like"/>
    <property type="match status" value="1"/>
</dbReference>
<feature type="transmembrane region" description="Helical" evidence="7">
    <location>
        <begin position="239"/>
        <end position="261"/>
    </location>
</feature>
<feature type="transmembrane region" description="Helical" evidence="7">
    <location>
        <begin position="321"/>
        <end position="343"/>
    </location>
</feature>
<keyword evidence="3 7" id="KW-0812">Transmembrane</keyword>
<evidence type="ECO:0000259" key="8">
    <source>
        <dbReference type="PROSITE" id="PS50850"/>
    </source>
</evidence>
<evidence type="ECO:0000313" key="9">
    <source>
        <dbReference type="EMBL" id="RCG31240.1"/>
    </source>
</evidence>
<accession>A0A367FNI1</accession>
<dbReference type="Pfam" id="PF07690">
    <property type="entry name" value="MFS_1"/>
    <property type="match status" value="1"/>
</dbReference>
<dbReference type="PROSITE" id="PS50850">
    <property type="entry name" value="MFS"/>
    <property type="match status" value="1"/>
</dbReference>
<evidence type="ECO:0000256" key="5">
    <source>
        <dbReference type="ARBA" id="ARBA00023136"/>
    </source>
</evidence>
<proteinExistence type="predicted"/>
<feature type="transmembrane region" description="Helical" evidence="7">
    <location>
        <begin position="68"/>
        <end position="88"/>
    </location>
</feature>
<dbReference type="GO" id="GO:0022857">
    <property type="term" value="F:transmembrane transporter activity"/>
    <property type="evidence" value="ECO:0007669"/>
    <property type="project" value="InterPro"/>
</dbReference>
<comment type="caution">
    <text evidence="9">The sequence shown here is derived from an EMBL/GenBank/DDBJ whole genome shotgun (WGS) entry which is preliminary data.</text>
</comment>
<feature type="transmembrane region" description="Helical" evidence="7">
    <location>
        <begin position="153"/>
        <end position="175"/>
    </location>
</feature>
<dbReference type="Proteomes" id="UP000253094">
    <property type="component" value="Unassembled WGS sequence"/>
</dbReference>
<feature type="transmembrane region" description="Helical" evidence="7">
    <location>
        <begin position="125"/>
        <end position="146"/>
    </location>
</feature>
<feature type="transmembrane region" description="Helical" evidence="7">
    <location>
        <begin position="282"/>
        <end position="301"/>
    </location>
</feature>
<dbReference type="GO" id="GO:0005886">
    <property type="term" value="C:plasma membrane"/>
    <property type="evidence" value="ECO:0007669"/>
    <property type="project" value="UniProtKB-SubCell"/>
</dbReference>
<feature type="transmembrane region" description="Helical" evidence="7">
    <location>
        <begin position="29"/>
        <end position="48"/>
    </location>
</feature>
<dbReference type="InterPro" id="IPR020846">
    <property type="entry name" value="MFS_dom"/>
</dbReference>
<dbReference type="PANTHER" id="PTHR42718:SF9">
    <property type="entry name" value="MAJOR FACILITATOR SUPERFAMILY MULTIDRUG TRANSPORTER MFSC"/>
    <property type="match status" value="1"/>
</dbReference>
<dbReference type="InterPro" id="IPR036259">
    <property type="entry name" value="MFS_trans_sf"/>
</dbReference>
<dbReference type="OrthoDB" id="4484751at2"/>
<feature type="transmembrane region" description="Helical" evidence="7">
    <location>
        <begin position="378"/>
        <end position="401"/>
    </location>
</feature>
<dbReference type="RefSeq" id="WP_114028618.1">
    <property type="nucleotide sequence ID" value="NZ_QOIL01000005.1"/>
</dbReference>
<feature type="transmembrane region" description="Helical" evidence="7">
    <location>
        <begin position="95"/>
        <end position="113"/>
    </location>
</feature>
<dbReference type="InterPro" id="IPR011701">
    <property type="entry name" value="MFS"/>
</dbReference>
<dbReference type="PANTHER" id="PTHR42718">
    <property type="entry name" value="MAJOR FACILITATOR SUPERFAMILY MULTIDRUG TRANSPORTER MFSC"/>
    <property type="match status" value="1"/>
</dbReference>
<dbReference type="SUPFAM" id="SSF103473">
    <property type="entry name" value="MFS general substrate transporter"/>
    <property type="match status" value="1"/>
</dbReference>
<sequence>MRKATTERRRPDDATATTRSRASPARVRVQVAAIGLGALMSALTQTLVVPVLPKLAVELHTTAGAAQWLLTSTLLVAAVSVPIIGRLADMFGRRLLLLCCLGILAAGSLLDALTSNLALMIVGRALSGVASAAIPLGISLLTAVLPRERTGSAVALISAMLGIGSALGLPLAGVIADSADYHVLFWIIAGGAVASFVAIIGLVPEPATDAGGRLDWSGTVLLCAGVTALMLPLSKGSSWGWASVGTIGLFVLAAILVVALVMVERRSDNPLLDLDRLARRPIVLTNLSSLLIGFALFSSFVGTSSYVQAPTTTGYGFGSSILVAGLCLLPMGVLMLLLAPVAAQSIARWGAHRTLAAAAAVITLGLLFRILFTDSLWQVIVGTAIIGAGSGVSYSSLPSLINANTPPNELASTNGVNSLARFLGSSLSSAIGGSLLAAITVTVGGIAFPSLTGYRVLFAICAVASVLVVVAALSIPPRRPAATATDS</sequence>
<feature type="domain" description="Major facilitator superfamily (MFS) profile" evidence="8">
    <location>
        <begin position="30"/>
        <end position="480"/>
    </location>
</feature>
<evidence type="ECO:0000313" key="10">
    <source>
        <dbReference type="Proteomes" id="UP000253094"/>
    </source>
</evidence>
<feature type="region of interest" description="Disordered" evidence="6">
    <location>
        <begin position="1"/>
        <end position="22"/>
    </location>
</feature>
<organism evidence="9 10">
    <name type="scientific">Sphaerisporangium album</name>
    <dbReference type="NCBI Taxonomy" id="509200"/>
    <lineage>
        <taxon>Bacteria</taxon>
        <taxon>Bacillati</taxon>
        <taxon>Actinomycetota</taxon>
        <taxon>Actinomycetes</taxon>
        <taxon>Streptosporangiales</taxon>
        <taxon>Streptosporangiaceae</taxon>
        <taxon>Sphaerisporangium</taxon>
    </lineage>
</organism>
<feature type="transmembrane region" description="Helical" evidence="7">
    <location>
        <begin position="422"/>
        <end position="448"/>
    </location>
</feature>
<dbReference type="AlphaFoldDB" id="A0A367FNI1"/>
<keyword evidence="5 7" id="KW-0472">Membrane</keyword>
<dbReference type="EMBL" id="QOIL01000005">
    <property type="protein sequence ID" value="RCG31240.1"/>
    <property type="molecule type" value="Genomic_DNA"/>
</dbReference>
<evidence type="ECO:0000256" key="1">
    <source>
        <dbReference type="ARBA" id="ARBA00004651"/>
    </source>
</evidence>
<name>A0A367FNI1_9ACTN</name>
<evidence type="ECO:0000256" key="2">
    <source>
        <dbReference type="ARBA" id="ARBA00022448"/>
    </source>
</evidence>
<evidence type="ECO:0000256" key="7">
    <source>
        <dbReference type="SAM" id="Phobius"/>
    </source>
</evidence>
<reference evidence="9 10" key="1">
    <citation type="submission" date="2018-06" db="EMBL/GenBank/DDBJ databases">
        <title>Sphaerisporangium craniellae sp. nov., isolated from a marine sponge in the South China Sea.</title>
        <authorList>
            <person name="Li L."/>
        </authorList>
    </citation>
    <scope>NUCLEOTIDE SEQUENCE [LARGE SCALE GENOMIC DNA]</scope>
    <source>
        <strain evidence="9 10">CCTCC AA 208026</strain>
    </source>
</reference>
<dbReference type="Gene3D" id="1.20.1250.20">
    <property type="entry name" value="MFS general substrate transporter like domains"/>
    <property type="match status" value="1"/>
</dbReference>
<feature type="transmembrane region" description="Helical" evidence="7">
    <location>
        <begin position="355"/>
        <end position="372"/>
    </location>
</feature>
<evidence type="ECO:0000256" key="6">
    <source>
        <dbReference type="SAM" id="MobiDB-lite"/>
    </source>
</evidence>
<gene>
    <name evidence="9" type="ORF">DQ384_10915</name>
</gene>
<feature type="transmembrane region" description="Helical" evidence="7">
    <location>
        <begin position="181"/>
        <end position="202"/>
    </location>
</feature>
<keyword evidence="10" id="KW-1185">Reference proteome</keyword>
<protein>
    <submittedName>
        <fullName evidence="9">MFS transporter</fullName>
    </submittedName>
</protein>